<evidence type="ECO:0000256" key="1">
    <source>
        <dbReference type="SAM" id="MobiDB-lite"/>
    </source>
</evidence>
<name>A0ABR3GTS1_9PEZI</name>
<dbReference type="SUPFAM" id="SSF50729">
    <property type="entry name" value="PH domain-like"/>
    <property type="match status" value="1"/>
</dbReference>
<dbReference type="PANTHER" id="PTHR37283:SF1">
    <property type="entry name" value="PH DOMAIN-CONTAINING PROTEIN YHR131C"/>
    <property type="match status" value="1"/>
</dbReference>
<dbReference type="InterPro" id="IPR001849">
    <property type="entry name" value="PH_domain"/>
</dbReference>
<dbReference type="InterPro" id="IPR011993">
    <property type="entry name" value="PH-like_dom_sf"/>
</dbReference>
<dbReference type="PANTHER" id="PTHR37283">
    <property type="entry name" value="PH DOMAIN-CONTAINING PROTEIN YHR131C"/>
    <property type="match status" value="1"/>
</dbReference>
<protein>
    <recommendedName>
        <fullName evidence="2">PH domain-containing protein</fullName>
    </recommendedName>
</protein>
<dbReference type="PROSITE" id="PS50003">
    <property type="entry name" value="PH_DOMAIN"/>
    <property type="match status" value="1"/>
</dbReference>
<dbReference type="Gene3D" id="2.30.29.30">
    <property type="entry name" value="Pleckstrin-homology domain (PH domain)/Phosphotyrosine-binding domain (PTB)"/>
    <property type="match status" value="1"/>
</dbReference>
<dbReference type="Proteomes" id="UP001447188">
    <property type="component" value="Unassembled WGS sequence"/>
</dbReference>
<dbReference type="Pfam" id="PF00169">
    <property type="entry name" value="PH"/>
    <property type="match status" value="1"/>
</dbReference>
<feature type="region of interest" description="Disordered" evidence="1">
    <location>
        <begin position="288"/>
        <end position="311"/>
    </location>
</feature>
<feature type="region of interest" description="Disordered" evidence="1">
    <location>
        <begin position="325"/>
        <end position="358"/>
    </location>
</feature>
<organism evidence="3 4">
    <name type="scientific">Discina gigas</name>
    <dbReference type="NCBI Taxonomy" id="1032678"/>
    <lineage>
        <taxon>Eukaryota</taxon>
        <taxon>Fungi</taxon>
        <taxon>Dikarya</taxon>
        <taxon>Ascomycota</taxon>
        <taxon>Pezizomycotina</taxon>
        <taxon>Pezizomycetes</taxon>
        <taxon>Pezizales</taxon>
        <taxon>Discinaceae</taxon>
        <taxon>Discina</taxon>
    </lineage>
</organism>
<accession>A0ABR3GTS1</accession>
<comment type="caution">
    <text evidence="3">The sequence shown here is derived from an EMBL/GenBank/DDBJ whole genome shotgun (WGS) entry which is preliminary data.</text>
</comment>
<dbReference type="EMBL" id="JBBBZM010000014">
    <property type="protein sequence ID" value="KAL0639117.1"/>
    <property type="molecule type" value="Genomic_DNA"/>
</dbReference>
<keyword evidence="4" id="KW-1185">Reference proteome</keyword>
<reference evidence="3 4" key="1">
    <citation type="submission" date="2024-02" db="EMBL/GenBank/DDBJ databases">
        <title>Discinaceae phylogenomics.</title>
        <authorList>
            <person name="Dirks A.C."/>
            <person name="James T.Y."/>
        </authorList>
    </citation>
    <scope>NUCLEOTIDE SEQUENCE [LARGE SCALE GENOMIC DNA]</scope>
    <source>
        <strain evidence="3 4">ACD0624</strain>
    </source>
</reference>
<evidence type="ECO:0000313" key="4">
    <source>
        <dbReference type="Proteomes" id="UP001447188"/>
    </source>
</evidence>
<proteinExistence type="predicted"/>
<feature type="region of interest" description="Disordered" evidence="1">
    <location>
        <begin position="240"/>
        <end position="261"/>
    </location>
</feature>
<evidence type="ECO:0000259" key="2">
    <source>
        <dbReference type="PROSITE" id="PS50003"/>
    </source>
</evidence>
<dbReference type="SMART" id="SM00233">
    <property type="entry name" value="PH"/>
    <property type="match status" value="1"/>
</dbReference>
<gene>
    <name evidence="3" type="ORF">Q9L58_001800</name>
</gene>
<evidence type="ECO:0000313" key="3">
    <source>
        <dbReference type="EMBL" id="KAL0639117.1"/>
    </source>
</evidence>
<sequence length="448" mass="50123">MSPAPTLHSLVGQVTGNLTGDGESGLRIAGFLPQASTIRRSVSDYYSSRAGYFNAFPGASTSRLSTAAPPTYDDTLQEKSLPPSRFKIEPREEEGNEQLPIYTCSLHRETVFDHKMELSSPFDRAGKRNWGKVYAILHGTLLQLYKPKRIPFFSSSRKLHQAGKPVGYTPGEMLKSYTLQLAEIGIAADYRKRHFVIRLRAQTEQFLLSCGSQEMFLDWLEALSAAVDLSPALEERSLPRYQTIPRRRRRRRSAPATQEAIIRRNFPNIGEAAQQQLAAAVIAARNRNNTPNPLRAGATSSHRPSLAQESISEQDLRDLQLEITPSPLPLPQARPQQPQSRRPPRPQQEEENCFSESGKWAPAQNITAEANMRYARRCMAILCGDAPRQSDYIIKDGKRYKLSWEKKEMVLEEKPVIGTAFPPPPPTYEEVAGGRIGITLIGSSSRLI</sequence>
<feature type="domain" description="PH" evidence="2">
    <location>
        <begin position="109"/>
        <end position="228"/>
    </location>
</feature>